<dbReference type="SMR" id="Q9PHF6"/>
<reference evidence="1 2" key="1">
    <citation type="journal article" date="2000" name="Nature">
        <title>The genome sequence of the plant pathogen Xylella fastidiosa.</title>
        <authorList>
            <person name="Simpson A.J."/>
            <person name="Reinach F.C."/>
            <person name="Arruda P."/>
            <person name="Abreu F.A."/>
            <person name="Acencio M."/>
            <person name="Alvarenga R."/>
            <person name="Alves L.M."/>
            <person name="Araya J.E."/>
            <person name="Baia G.S."/>
            <person name="Baptista C.S."/>
            <person name="Barros M.H."/>
            <person name="Bonaccorsi E.D."/>
            <person name="Bordin S."/>
            <person name="Bove J.M."/>
            <person name="Briones M.R."/>
            <person name="Bueno M.R."/>
            <person name="Camargo A.A."/>
            <person name="Camargo L.E."/>
            <person name="Carraro D.M."/>
            <person name="Carrer H."/>
            <person name="Colauto N.B."/>
            <person name="Colombo C."/>
            <person name="Costa F.F."/>
            <person name="Costa M.C."/>
            <person name="Costa-Neto C.M."/>
            <person name="Coutinho L.L."/>
            <person name="Cristofani M."/>
            <person name="Dias-Neto E."/>
            <person name="Docena C."/>
            <person name="El-Dorry H."/>
            <person name="Facincani A.P."/>
            <person name="Ferreira A.J."/>
            <person name="Ferreira V.C."/>
            <person name="Ferro J.A."/>
            <person name="Fraga J.S."/>
            <person name="Franca S.C."/>
            <person name="Franco M.C."/>
            <person name="Frohme M."/>
            <person name="Furlan L.R."/>
            <person name="Garnier M."/>
            <person name="Goldman G.H."/>
            <person name="Goldman M.H."/>
            <person name="Gomes S.L."/>
            <person name="Gruber A."/>
            <person name="Ho P.L."/>
            <person name="Hoheisel J.D."/>
            <person name="Junqueira M.L."/>
            <person name="Kemper E.L."/>
            <person name="Kitajima J.P."/>
            <person name="Krieger J.E."/>
            <person name="Kuramae E.E."/>
            <person name="Laigret F."/>
            <person name="Lambais M.R."/>
            <person name="Leite L.C."/>
            <person name="Lemos E.G."/>
            <person name="Lemos M.V."/>
            <person name="Lopes S.A."/>
            <person name="Lopes C.R."/>
            <person name="Machado J.A."/>
            <person name="Machado M.A."/>
            <person name="Madeira A.M."/>
            <person name="Madeira H.M."/>
            <person name="Marino C.L."/>
            <person name="Marques M.V."/>
            <person name="Martins E.A."/>
            <person name="Martins E.M."/>
            <person name="Matsukuma A.Y."/>
            <person name="Menck C.F."/>
            <person name="Miracca E.C."/>
            <person name="Miyaki C.Y."/>
            <person name="Monteriro-Vitorello C.B."/>
            <person name="Moon D.H."/>
            <person name="Nagai M.A."/>
            <person name="Nascimento A.L."/>
            <person name="Netto L.E."/>
            <person name="Nhani A.Jr."/>
            <person name="Nobrega F.G."/>
            <person name="Nunes L.R."/>
            <person name="Oliveira M.A."/>
            <person name="de Oliveira M.C."/>
            <person name="de Oliveira R.C."/>
            <person name="Palmieri D.A."/>
            <person name="Paris A."/>
            <person name="Peixoto B.R."/>
            <person name="Pereira G.A."/>
            <person name="Pereira H.A.Jr."/>
            <person name="Pesquero J.B."/>
            <person name="Quaggio R.B."/>
            <person name="Roberto P.G."/>
            <person name="Rodrigues V."/>
            <person name="de M Rosa A.J."/>
            <person name="de Rosa V.E.Jr."/>
            <person name="de Sa R.G."/>
            <person name="Santelli R.V."/>
            <person name="Sawasaki H.E."/>
            <person name="da Silva A.C."/>
            <person name="da Silva A.M."/>
            <person name="da Silva F.R."/>
            <person name="da Silva W.A.Jr."/>
            <person name="da Silveira J.F."/>
            <person name="Silvestri M.L."/>
            <person name="Siqueira W.J."/>
            <person name="de Souza A.A."/>
            <person name="de Souza A.P."/>
            <person name="Terenzi M.F."/>
            <person name="Truffi D."/>
            <person name="Tsai S.M."/>
            <person name="Tsuhako M.H."/>
            <person name="Vallada H."/>
            <person name="Van Sluys M.A."/>
            <person name="Verjovski-Almeida S."/>
            <person name="Vettore A.L."/>
            <person name="Zago M.A."/>
            <person name="Zatz M."/>
            <person name="Meidanis J."/>
            <person name="Setubal J.C."/>
        </authorList>
    </citation>
    <scope>NUCLEOTIDE SEQUENCE [LARGE SCALE GENOMIC DNA]</scope>
    <source>
        <strain evidence="1 2">9a5c</strain>
        <plasmid evidence="2">Plasmid pXF51</plasmid>
    </source>
</reference>
<gene>
    <name evidence="1" type="ordered locus">XF_a0052</name>
</gene>
<dbReference type="Gene3D" id="3.30.70.240">
    <property type="match status" value="1"/>
</dbReference>
<protein>
    <submittedName>
        <fullName evidence="1">Virulence-associated protein D</fullName>
    </submittedName>
</protein>
<keyword evidence="3" id="KW-0002">3D-structure</keyword>
<keyword evidence="1" id="KW-0614">Plasmid</keyword>
<dbReference type="HOGENOM" id="CLU_151854_0_0_6"/>
<sequence>MMDRCLIVFDLDTKLLEQHYHNSSWRNGYADIQRVLYRHRFNNIQGTVYLSERGVRQAHGTLALQEVAIRFQWFDKCVSNVQFYDLSDDFNAQFIIDGVTQAREAFERRIGMLRHQLLDAGLTSEKIEEIIGQQKFSLENATQIALPNPDD</sequence>
<reference evidence="3" key="2">
    <citation type="submission" date="2015-09" db="PDB data bank">
        <title>Structure of virulence-associated protein D (VapD) from Xylella fastidiosa.</title>
        <authorList>
            <person name="Kochneva M.V."/>
            <person name="dos Santos M.L."/>
            <person name="dos Santos C.A."/>
            <person name="de Souza A.P."/>
            <person name="Polikarpov I."/>
            <person name="Aparicio R."/>
            <person name="Golubev A.M."/>
        </authorList>
    </citation>
    <scope>X-RAY CRYSTALLOGRAPHY (3.00 ANGSTROMS)</scope>
</reference>
<organism evidence="1 2">
    <name type="scientific">Xylella fastidiosa (strain 9a5c)</name>
    <dbReference type="NCBI Taxonomy" id="160492"/>
    <lineage>
        <taxon>Bacteria</taxon>
        <taxon>Pseudomonadati</taxon>
        <taxon>Pseudomonadota</taxon>
        <taxon>Gammaproteobacteria</taxon>
        <taxon>Lysobacterales</taxon>
        <taxon>Lysobacteraceae</taxon>
        <taxon>Xylella</taxon>
    </lineage>
</organism>
<dbReference type="AlphaFoldDB" id="Q9PHF6"/>
<evidence type="ECO:0000313" key="2">
    <source>
        <dbReference type="Proteomes" id="UP000000812"/>
    </source>
</evidence>
<dbReference type="Proteomes" id="UP000000812">
    <property type="component" value="Plasmid pXF51"/>
</dbReference>
<dbReference type="EMBL" id="AE003851">
    <property type="protein sequence ID" value="AAF85620.1"/>
    <property type="molecule type" value="Genomic_DNA"/>
</dbReference>
<name>Q9PHF6_XYLFA</name>
<proteinExistence type="evidence at protein level"/>
<dbReference type="PDBsum" id="5DYR"/>
<evidence type="ECO:0000313" key="1">
    <source>
        <dbReference type="EMBL" id="AAF85620.1"/>
    </source>
</evidence>
<accession>Q9PHF6</accession>
<dbReference type="eggNOG" id="COG3309">
    <property type="taxonomic scope" value="Bacteria"/>
</dbReference>
<dbReference type="KEGG" id="xfa:XF_a0052"/>
<evidence type="ECO:0007829" key="3">
    <source>
        <dbReference type="PDB" id="5DYR"/>
    </source>
</evidence>
<dbReference type="PDB" id="5DYR">
    <property type="method" value="X-ray"/>
    <property type="resolution" value="3.00 A"/>
    <property type="chains" value="A=1-151"/>
</dbReference>
<dbReference type="PIR" id="C82867">
    <property type="entry name" value="C82867"/>
</dbReference>
<geneLocation type="plasmid" evidence="1 2">
    <name>pXF51</name>
</geneLocation>